<keyword evidence="1" id="KW-1133">Transmembrane helix</keyword>
<dbReference type="EMBL" id="FXAY01000003">
    <property type="protein sequence ID" value="SMG36814.1"/>
    <property type="molecule type" value="Genomic_DNA"/>
</dbReference>
<accession>A0A1X7K7P3</accession>
<dbReference type="PANTHER" id="PTHR28008:SF1">
    <property type="entry name" value="DOMAIN PROTEIN, PUTATIVE (AFU_ORTHOLOGUE AFUA_3G10980)-RELATED"/>
    <property type="match status" value="1"/>
</dbReference>
<evidence type="ECO:0000259" key="2">
    <source>
        <dbReference type="Pfam" id="PF04892"/>
    </source>
</evidence>
<dbReference type="AlphaFoldDB" id="A0A1X7K7P3"/>
<feature type="transmembrane region" description="Helical" evidence="1">
    <location>
        <begin position="115"/>
        <end position="138"/>
    </location>
</feature>
<feature type="transmembrane region" description="Helical" evidence="1">
    <location>
        <begin position="83"/>
        <end position="103"/>
    </location>
</feature>
<feature type="domain" description="VanZ-like" evidence="2">
    <location>
        <begin position="13"/>
        <end position="131"/>
    </location>
</feature>
<protein>
    <submittedName>
        <fullName evidence="3">VanZ like family protein</fullName>
    </submittedName>
</protein>
<keyword evidence="4" id="KW-1185">Reference proteome</keyword>
<dbReference type="Pfam" id="PF04892">
    <property type="entry name" value="VanZ"/>
    <property type="match status" value="1"/>
</dbReference>
<keyword evidence="1" id="KW-0472">Membrane</keyword>
<keyword evidence="1" id="KW-0812">Transmembrane</keyword>
<name>A0A1X7K7P3_9MICO</name>
<organism evidence="3 4">
    <name type="scientific">Agreia pratensis</name>
    <dbReference type="NCBI Taxonomy" id="150121"/>
    <lineage>
        <taxon>Bacteria</taxon>
        <taxon>Bacillati</taxon>
        <taxon>Actinomycetota</taxon>
        <taxon>Actinomycetes</taxon>
        <taxon>Micrococcales</taxon>
        <taxon>Microbacteriaceae</taxon>
        <taxon>Agreia</taxon>
    </lineage>
</organism>
<dbReference type="InterPro" id="IPR006976">
    <property type="entry name" value="VanZ-like"/>
</dbReference>
<feature type="transmembrane region" description="Helical" evidence="1">
    <location>
        <begin position="7"/>
        <end position="24"/>
    </location>
</feature>
<dbReference type="Proteomes" id="UP000193244">
    <property type="component" value="Unassembled WGS sequence"/>
</dbReference>
<gene>
    <name evidence="3" type="ORF">SAMN06296010_2191</name>
</gene>
<dbReference type="STRING" id="150121.SAMN06296010_2191"/>
<dbReference type="OrthoDB" id="3787741at2"/>
<evidence type="ECO:0000313" key="3">
    <source>
        <dbReference type="EMBL" id="SMG36814.1"/>
    </source>
</evidence>
<dbReference type="RefSeq" id="WP_085485865.1">
    <property type="nucleotide sequence ID" value="NZ_FXAY01000003.1"/>
</dbReference>
<reference evidence="4" key="1">
    <citation type="submission" date="2017-04" db="EMBL/GenBank/DDBJ databases">
        <authorList>
            <person name="Varghese N."/>
            <person name="Submissions S."/>
        </authorList>
    </citation>
    <scope>NUCLEOTIDE SEQUENCE [LARGE SCALE GENOMIC DNA]</scope>
    <source>
        <strain evidence="4">VKM Ac-2510</strain>
    </source>
</reference>
<sequence length="155" mass="17262">MFRRHPVLSVLTVLYLAGVGWVTLGPEPYDDGTSSILWRFLDFFGRYEATDWITFDRVEFVANIAMFVPLGIFFVLLFGRRRWWLAILLCCGISCAIEIWQGALLPTRVADLADIAANTSGGTVGVLLGVVLMSISLARRGRRKRVRARAAQALG</sequence>
<proteinExistence type="predicted"/>
<evidence type="ECO:0000256" key="1">
    <source>
        <dbReference type="SAM" id="Phobius"/>
    </source>
</evidence>
<feature type="transmembrane region" description="Helical" evidence="1">
    <location>
        <begin position="60"/>
        <end position="78"/>
    </location>
</feature>
<dbReference type="PANTHER" id="PTHR28008">
    <property type="entry name" value="DOMAIN PROTEIN, PUTATIVE (AFU_ORTHOLOGUE AFUA_3G10980)-RELATED"/>
    <property type="match status" value="1"/>
</dbReference>
<evidence type="ECO:0000313" key="4">
    <source>
        <dbReference type="Proteomes" id="UP000193244"/>
    </source>
</evidence>